<accession>A0A158JWB9</accession>
<reference evidence="1" key="1">
    <citation type="submission" date="2016-01" db="EMBL/GenBank/DDBJ databases">
        <authorList>
            <person name="Peeters C."/>
        </authorList>
    </citation>
    <scope>NUCLEOTIDE SEQUENCE [LARGE SCALE GENOMIC DNA]</scope>
    <source>
        <strain evidence="1">LMG 22940</strain>
    </source>
</reference>
<dbReference type="EMBL" id="FCON02000052">
    <property type="protein sequence ID" value="SAL73202.1"/>
    <property type="molecule type" value="Genomic_DNA"/>
</dbReference>
<name>A0A158JWB9_9BURK</name>
<dbReference type="Proteomes" id="UP000054770">
    <property type="component" value="Unassembled WGS sequence"/>
</dbReference>
<gene>
    <name evidence="1" type="ORF">AWB68_04381</name>
</gene>
<organism evidence="1 2">
    <name type="scientific">Caballeronia choica</name>
    <dbReference type="NCBI Taxonomy" id="326476"/>
    <lineage>
        <taxon>Bacteria</taxon>
        <taxon>Pseudomonadati</taxon>
        <taxon>Pseudomonadota</taxon>
        <taxon>Betaproteobacteria</taxon>
        <taxon>Burkholderiales</taxon>
        <taxon>Burkholderiaceae</taxon>
        <taxon>Caballeronia</taxon>
    </lineage>
</organism>
<protein>
    <submittedName>
        <fullName evidence="1">Uncharacterized protein</fullName>
    </submittedName>
</protein>
<evidence type="ECO:0000313" key="2">
    <source>
        <dbReference type="Proteomes" id="UP000054770"/>
    </source>
</evidence>
<keyword evidence="2" id="KW-1185">Reference proteome</keyword>
<sequence>MTNGSIDLGDVAARASHLDVACSRCERRGRYQLARLVHALGADFAMTDLGAELANCPHREDAAHNKRCDVYFPGSQRLMYGDEEAS</sequence>
<dbReference type="AlphaFoldDB" id="A0A158JWB9"/>
<proteinExistence type="predicted"/>
<evidence type="ECO:0000313" key="1">
    <source>
        <dbReference type="EMBL" id="SAL73202.1"/>
    </source>
</evidence>
<comment type="caution">
    <text evidence="1">The sequence shown here is derived from an EMBL/GenBank/DDBJ whole genome shotgun (WGS) entry which is preliminary data.</text>
</comment>